<proteinExistence type="predicted"/>
<evidence type="ECO:0000313" key="2">
    <source>
        <dbReference type="Proteomes" id="UP000317894"/>
    </source>
</evidence>
<dbReference type="AlphaFoldDB" id="A0A552U7P4"/>
<keyword evidence="2" id="KW-1185">Reference proteome</keyword>
<evidence type="ECO:0000313" key="1">
    <source>
        <dbReference type="EMBL" id="TRW14240.1"/>
    </source>
</evidence>
<accession>A0A552U7P4</accession>
<name>A0A552U7P4_9SPHN</name>
<comment type="caution">
    <text evidence="1">The sequence shown here is derived from an EMBL/GenBank/DDBJ whole genome shotgun (WGS) entry which is preliminary data.</text>
</comment>
<dbReference type="RefSeq" id="WP_144237445.1">
    <property type="nucleotide sequence ID" value="NZ_VJWA01000002.1"/>
</dbReference>
<dbReference type="EMBL" id="VJWA01000002">
    <property type="protein sequence ID" value="TRW14240.1"/>
    <property type="molecule type" value="Genomic_DNA"/>
</dbReference>
<sequence length="59" mass="6643">MIDNSPTYYQHRSEVQRRLADAAASPQIAEIHRDLATRYSMLAQPGGNPGFNREQADAR</sequence>
<gene>
    <name evidence="1" type="ORF">FMM06_11010</name>
</gene>
<organism evidence="1 2">
    <name type="scientific">Glacieibacterium frigidum</name>
    <dbReference type="NCBI Taxonomy" id="2593303"/>
    <lineage>
        <taxon>Bacteria</taxon>
        <taxon>Pseudomonadati</taxon>
        <taxon>Pseudomonadota</taxon>
        <taxon>Alphaproteobacteria</taxon>
        <taxon>Sphingomonadales</taxon>
        <taxon>Sphingosinicellaceae</taxon>
        <taxon>Glacieibacterium</taxon>
    </lineage>
</organism>
<reference evidence="1 2" key="1">
    <citation type="submission" date="2019-07" db="EMBL/GenBank/DDBJ databases">
        <title>Novel species isolated from glacier.</title>
        <authorList>
            <person name="Liu Q."/>
            <person name="Xin Y.-H."/>
        </authorList>
    </citation>
    <scope>NUCLEOTIDE SEQUENCE [LARGE SCALE GENOMIC DNA]</scope>
    <source>
        <strain evidence="1 2">LB1R16</strain>
    </source>
</reference>
<dbReference type="Proteomes" id="UP000317894">
    <property type="component" value="Unassembled WGS sequence"/>
</dbReference>
<protein>
    <submittedName>
        <fullName evidence="1">Uncharacterized protein</fullName>
    </submittedName>
</protein>